<dbReference type="CDD" id="cd07067">
    <property type="entry name" value="HP_PGM_like"/>
    <property type="match status" value="1"/>
</dbReference>
<dbReference type="OrthoDB" id="9781415at2"/>
<organism evidence="7">
    <name type="scientific">Streptomyces pristinaespiralis</name>
    <dbReference type="NCBI Taxonomy" id="38300"/>
    <lineage>
        <taxon>Bacteria</taxon>
        <taxon>Bacillati</taxon>
        <taxon>Actinomycetota</taxon>
        <taxon>Actinomycetes</taxon>
        <taxon>Kitasatosporales</taxon>
        <taxon>Streptomycetaceae</taxon>
        <taxon>Streptomyces</taxon>
    </lineage>
</organism>
<dbReference type="NCBIfam" id="NF010713">
    <property type="entry name" value="PRK14115.1"/>
    <property type="match status" value="1"/>
</dbReference>
<dbReference type="InterPro" id="IPR013078">
    <property type="entry name" value="His_Pase_superF_clade-1"/>
</dbReference>
<dbReference type="HAMAP" id="MF_01039">
    <property type="entry name" value="PGAM_GpmA"/>
    <property type="match status" value="1"/>
</dbReference>
<accession>A0A0M4DD88</accession>
<feature type="active site" description="Tele-phosphohistidine intermediate" evidence="5">
    <location>
        <position position="13"/>
    </location>
</feature>
<evidence type="ECO:0000256" key="6">
    <source>
        <dbReference type="RuleBase" id="RU004512"/>
    </source>
</evidence>
<dbReference type="KEGG" id="spri:SPRI_4058"/>
<evidence type="ECO:0000256" key="3">
    <source>
        <dbReference type="ARBA" id="ARBA00023152"/>
    </source>
</evidence>
<dbReference type="Pfam" id="PF00300">
    <property type="entry name" value="His_Phos_1"/>
    <property type="match status" value="1"/>
</dbReference>
<dbReference type="PATRIC" id="fig|38300.4.peg.4256"/>
<dbReference type="FunFam" id="3.40.50.1240:FF:000012">
    <property type="entry name" value="Phosphoglycerate mutase 1"/>
    <property type="match status" value="1"/>
</dbReference>
<dbReference type="Proteomes" id="UP000060513">
    <property type="component" value="Chromosome"/>
</dbReference>
<feature type="site" description="Transition state stabilizer" evidence="5">
    <location>
        <position position="186"/>
    </location>
</feature>
<dbReference type="GO" id="GO:0006096">
    <property type="term" value="P:glycolytic process"/>
    <property type="evidence" value="ECO:0007669"/>
    <property type="project" value="UniProtKB-UniRule"/>
</dbReference>
<dbReference type="PANTHER" id="PTHR11931">
    <property type="entry name" value="PHOSPHOGLYCERATE MUTASE"/>
    <property type="match status" value="1"/>
</dbReference>
<sequence length="253" mass="28228">MADAPYKLILLRHGESEWNAKNLFTGWVDVNLTEKGEKEAVRGGELLKDAGLLPDVLHTSLQKRAIRTAQLALESADRHWIPVHRTWRLNERHYGALQGKDKAQTLAEFGEEQFMLWRRSYDTPPPVLADDNEFSQANDARYQTIPSELRPRTECLKDVVERMLPYWYDGIVPDLLAGRTVLIAAHGNSLRALVKHLDGISDADIAGLNIPTGIPLVYELDADFNPVNPGGTYLDPDAAAAAIEAVKNQGKKK</sequence>
<dbReference type="GO" id="GO:0004619">
    <property type="term" value="F:phosphoglycerate mutase activity"/>
    <property type="evidence" value="ECO:0007669"/>
    <property type="project" value="UniProtKB-UniRule"/>
</dbReference>
<reference evidence="7 8" key="1">
    <citation type="submission" date="2015-08" db="EMBL/GenBank/DDBJ databases">
        <title>Genome sequence of the pristinamycin over-producing bacterium Streptomyces pristinaespiralis HCCB10218.</title>
        <authorList>
            <person name="Tian J."/>
            <person name="Yang J."/>
            <person name="Li L."/>
            <person name="Ruan L."/>
            <person name="Wei W."/>
            <person name="Zheng G."/>
            <person name="Wei Z."/>
            <person name="Yang S."/>
            <person name="Ge M."/>
            <person name="Jiang W."/>
            <person name="Lu Y."/>
        </authorList>
    </citation>
    <scope>NUCLEOTIDE SEQUENCE [LARGE SCALE GENOMIC DNA]</scope>
    <source>
        <strain evidence="7 8">HCCB 10218</strain>
    </source>
</reference>
<feature type="binding site" evidence="5">
    <location>
        <position position="64"/>
    </location>
    <ligand>
        <name>substrate</name>
    </ligand>
</feature>
<dbReference type="STRING" id="38300.SPRI_4058"/>
<dbReference type="SUPFAM" id="SSF53254">
    <property type="entry name" value="Phosphoglycerate mutase-like"/>
    <property type="match status" value="1"/>
</dbReference>
<evidence type="ECO:0000313" key="7">
    <source>
        <dbReference type="EMBL" id="ALC22364.1"/>
    </source>
</evidence>
<keyword evidence="4 5" id="KW-0413">Isomerase</keyword>
<dbReference type="OMA" id="MLPYWYD"/>
<dbReference type="EC" id="5.4.2.11" evidence="5 6"/>
<feature type="binding site" evidence="5">
    <location>
        <begin position="118"/>
        <end position="119"/>
    </location>
    <ligand>
        <name>substrate</name>
    </ligand>
</feature>
<name>A0A0M4DD88_STRPR</name>
<comment type="catalytic activity">
    <reaction evidence="5 6">
        <text>(2R)-2-phosphoglycerate = (2R)-3-phosphoglycerate</text>
        <dbReference type="Rhea" id="RHEA:15901"/>
        <dbReference type="ChEBI" id="CHEBI:58272"/>
        <dbReference type="ChEBI" id="CHEBI:58289"/>
        <dbReference type="EC" id="5.4.2.11"/>
    </reaction>
</comment>
<dbReference type="Gene3D" id="3.40.50.1240">
    <property type="entry name" value="Phosphoglycerate mutase-like"/>
    <property type="match status" value="1"/>
</dbReference>
<dbReference type="NCBIfam" id="TIGR01258">
    <property type="entry name" value="pgm_1"/>
    <property type="match status" value="1"/>
</dbReference>
<evidence type="ECO:0000256" key="4">
    <source>
        <dbReference type="ARBA" id="ARBA00023235"/>
    </source>
</evidence>
<evidence type="ECO:0000256" key="2">
    <source>
        <dbReference type="ARBA" id="ARBA00022432"/>
    </source>
</evidence>
<dbReference type="SMART" id="SM00855">
    <property type="entry name" value="PGAM"/>
    <property type="match status" value="1"/>
</dbReference>
<feature type="binding site" evidence="5">
    <location>
        <begin position="25"/>
        <end position="26"/>
    </location>
    <ligand>
        <name>substrate</name>
    </ligand>
</feature>
<proteinExistence type="inferred from homology"/>
<feature type="binding site" evidence="5">
    <location>
        <begin position="91"/>
        <end position="94"/>
    </location>
    <ligand>
        <name>substrate</name>
    </ligand>
</feature>
<dbReference type="AlphaFoldDB" id="A0A0M4DD88"/>
<feature type="binding site" evidence="5">
    <location>
        <begin position="187"/>
        <end position="188"/>
    </location>
    <ligand>
        <name>substrate</name>
    </ligand>
</feature>
<comment type="similarity">
    <text evidence="1 5">Belongs to the phosphoglycerate mutase family. BPG-dependent PGAM subfamily.</text>
</comment>
<evidence type="ECO:0000256" key="5">
    <source>
        <dbReference type="HAMAP-Rule" id="MF_01039"/>
    </source>
</evidence>
<dbReference type="PROSITE" id="PS00175">
    <property type="entry name" value="PG_MUTASE"/>
    <property type="match status" value="1"/>
</dbReference>
<feature type="active site" description="Proton donor/acceptor" evidence="5">
    <location>
        <position position="91"/>
    </location>
</feature>
<dbReference type="GO" id="GO:0006094">
    <property type="term" value="P:gluconeogenesis"/>
    <property type="evidence" value="ECO:0007669"/>
    <property type="project" value="UniProtKB-UniRule"/>
</dbReference>
<evidence type="ECO:0000313" key="8">
    <source>
        <dbReference type="Proteomes" id="UP000060513"/>
    </source>
</evidence>
<dbReference type="GeneID" id="97234898"/>
<feature type="binding site" evidence="5">
    <location>
        <position position="102"/>
    </location>
    <ligand>
        <name>substrate</name>
    </ligand>
</feature>
<dbReference type="NCBIfam" id="NF010718">
    <property type="entry name" value="PRK14120.1"/>
    <property type="match status" value="1"/>
</dbReference>
<comment type="function">
    <text evidence="5 6">Catalyzes the interconversion of 2-phosphoglycerate and 3-phosphoglycerate.</text>
</comment>
<dbReference type="RefSeq" id="WP_005315620.1">
    <property type="nucleotide sequence ID" value="NZ_CP011340.1"/>
</dbReference>
<dbReference type="UniPathway" id="UPA00109">
    <property type="reaction ID" value="UER00186"/>
</dbReference>
<keyword evidence="2 5" id="KW-0312">Gluconeogenesis</keyword>
<dbReference type="EMBL" id="CP011340">
    <property type="protein sequence ID" value="ALC22364.1"/>
    <property type="molecule type" value="Genomic_DNA"/>
</dbReference>
<dbReference type="PIRSF" id="PIRSF000709">
    <property type="entry name" value="6PFK_2-Ptase"/>
    <property type="match status" value="1"/>
</dbReference>
<comment type="pathway">
    <text evidence="5 6">Carbohydrate degradation; glycolysis; pyruvate from D-glyceraldehyde 3-phosphate: step 3/5.</text>
</comment>
<dbReference type="InterPro" id="IPR029033">
    <property type="entry name" value="His_PPase_superfam"/>
</dbReference>
<gene>
    <name evidence="5" type="primary">gpmA</name>
    <name evidence="7" type="ORF">SPRI_4058</name>
</gene>
<evidence type="ECO:0000256" key="1">
    <source>
        <dbReference type="ARBA" id="ARBA00006717"/>
    </source>
</evidence>
<feature type="binding site" evidence="5">
    <location>
        <begin position="12"/>
        <end position="19"/>
    </location>
    <ligand>
        <name>substrate</name>
    </ligand>
</feature>
<dbReference type="InterPro" id="IPR001345">
    <property type="entry name" value="PG/BPGM_mutase_AS"/>
</dbReference>
<keyword evidence="3 5" id="KW-0324">Glycolysis</keyword>
<protein>
    <recommendedName>
        <fullName evidence="5 6">2,3-bisphosphoglycerate-dependent phosphoglycerate mutase</fullName>
        <shortName evidence="5">BPG-dependent PGAM</shortName>
        <shortName evidence="5">PGAM</shortName>
        <shortName evidence="5">Phosphoglyceromutase</shortName>
        <shortName evidence="5">dPGM</shortName>
        <ecNumber evidence="5 6">5.4.2.11</ecNumber>
    </recommendedName>
</protein>
<dbReference type="InterPro" id="IPR005952">
    <property type="entry name" value="Phosphogly_mut1"/>
</dbReference>